<dbReference type="EMBL" id="CP048222">
    <property type="protein sequence ID" value="QHT70268.1"/>
    <property type="molecule type" value="Genomic_DNA"/>
</dbReference>
<evidence type="ECO:0000313" key="2">
    <source>
        <dbReference type="EMBL" id="QHT70268.1"/>
    </source>
</evidence>
<dbReference type="RefSeq" id="WP_162446249.1">
    <property type="nucleotide sequence ID" value="NZ_CP048222.1"/>
</dbReference>
<keyword evidence="3" id="KW-1185">Reference proteome</keyword>
<keyword evidence="1" id="KW-0732">Signal</keyword>
<name>A0A6C0GQB7_9BACT</name>
<evidence type="ECO:0008006" key="4">
    <source>
        <dbReference type="Google" id="ProtNLM"/>
    </source>
</evidence>
<evidence type="ECO:0000256" key="1">
    <source>
        <dbReference type="SAM" id="SignalP"/>
    </source>
</evidence>
<evidence type="ECO:0000313" key="3">
    <source>
        <dbReference type="Proteomes" id="UP000480178"/>
    </source>
</evidence>
<feature type="chain" id="PRO_5025330016" description="DUF2490 domain-containing protein" evidence="1">
    <location>
        <begin position="22"/>
        <end position="272"/>
    </location>
</feature>
<dbReference type="AlphaFoldDB" id="A0A6C0GQB7"/>
<protein>
    <recommendedName>
        <fullName evidence="4">DUF2490 domain-containing protein</fullName>
    </recommendedName>
</protein>
<proteinExistence type="predicted"/>
<accession>A0A6C0GQB7</accession>
<dbReference type="KEGG" id="rhoz:GXP67_28265"/>
<dbReference type="Proteomes" id="UP000480178">
    <property type="component" value="Chromosome"/>
</dbReference>
<organism evidence="2 3">
    <name type="scientific">Rhodocytophaga rosea</name>
    <dbReference type="NCBI Taxonomy" id="2704465"/>
    <lineage>
        <taxon>Bacteria</taxon>
        <taxon>Pseudomonadati</taxon>
        <taxon>Bacteroidota</taxon>
        <taxon>Cytophagia</taxon>
        <taxon>Cytophagales</taxon>
        <taxon>Rhodocytophagaceae</taxon>
        <taxon>Rhodocytophaga</taxon>
    </lineage>
</organism>
<feature type="signal peptide" evidence="1">
    <location>
        <begin position="1"/>
        <end position="21"/>
    </location>
</feature>
<sequence length="272" mass="31439">MKSIYILYTGLCFFIFVQANAQTDLPEKSTYLELSPGLTYHQVKDDAMSFVRYQGVLPTLSFGIWKEKSDRKLIEWYLPLQFATIRSNNAKGYLPMKATMFRFDLDYVHLRKIFREKELGNKAFYLGASQHTFLDIRYAPQLDNSAIVYDNFHSLGISGAFLRTFQIGNKKVKHYHRISIPVLSFGTRPDYMNTFDLIEPGGNNPIKDAYQRASFHSFGSFQRIIIRNSLFYPIRATNQLGLTYEWQAYSAAFTVPIKAASHTLRFSLLVNL</sequence>
<gene>
    <name evidence="2" type="ORF">GXP67_28265</name>
</gene>
<reference evidence="2 3" key="1">
    <citation type="submission" date="2020-01" db="EMBL/GenBank/DDBJ databases">
        <authorList>
            <person name="Kim M.K."/>
        </authorList>
    </citation>
    <scope>NUCLEOTIDE SEQUENCE [LARGE SCALE GENOMIC DNA]</scope>
    <source>
        <strain evidence="2 3">172606-1</strain>
    </source>
</reference>